<reference evidence="2" key="1">
    <citation type="submission" date="2021-01" db="EMBL/GenBank/DDBJ databases">
        <authorList>
            <person name="Kaushik A."/>
        </authorList>
    </citation>
    <scope>NUCLEOTIDE SEQUENCE</scope>
    <source>
        <strain evidence="2">Type strain: AG8-Rh-89/</strain>
    </source>
</reference>
<evidence type="ECO:0000256" key="1">
    <source>
        <dbReference type="SAM" id="MobiDB-lite"/>
    </source>
</evidence>
<feature type="compositionally biased region" description="Polar residues" evidence="1">
    <location>
        <begin position="147"/>
        <end position="158"/>
    </location>
</feature>
<organism evidence="2 3">
    <name type="scientific">Rhizoctonia solani</name>
    <dbReference type="NCBI Taxonomy" id="456999"/>
    <lineage>
        <taxon>Eukaryota</taxon>
        <taxon>Fungi</taxon>
        <taxon>Dikarya</taxon>
        <taxon>Basidiomycota</taxon>
        <taxon>Agaricomycotina</taxon>
        <taxon>Agaricomycetes</taxon>
        <taxon>Cantharellales</taxon>
        <taxon>Ceratobasidiaceae</taxon>
        <taxon>Rhizoctonia</taxon>
    </lineage>
</organism>
<evidence type="ECO:0000313" key="3">
    <source>
        <dbReference type="Proteomes" id="UP000663850"/>
    </source>
</evidence>
<name>A0A8H3CP56_9AGAM</name>
<comment type="caution">
    <text evidence="2">The sequence shown here is derived from an EMBL/GenBank/DDBJ whole genome shotgun (WGS) entry which is preliminary data.</text>
</comment>
<sequence length="177" mass="19747">MGVNENRITVLPMVLVGPYQSARTILPRAKRYGSTGLRQAHDRPMANLLANAHHHLRATLNIAALRQMKPQELPLLPVGVTETAPYPDHFPTHFSQWNPFFATGIPYTHNNSMTLNGLSHNTALLMDHTMNEPFFDVDPHGQHLHGSASTPGSDTATNEFSYPNPVRISYPFKYTPV</sequence>
<proteinExistence type="predicted"/>
<protein>
    <submittedName>
        <fullName evidence="2">Uncharacterized protein</fullName>
    </submittedName>
</protein>
<dbReference type="Proteomes" id="UP000663850">
    <property type="component" value="Unassembled WGS sequence"/>
</dbReference>
<gene>
    <name evidence="2" type="ORF">RDB_LOCUS83630</name>
</gene>
<feature type="region of interest" description="Disordered" evidence="1">
    <location>
        <begin position="139"/>
        <end position="158"/>
    </location>
</feature>
<evidence type="ECO:0000313" key="2">
    <source>
        <dbReference type="EMBL" id="CAE6490200.1"/>
    </source>
</evidence>
<dbReference type="EMBL" id="CAJMWZ010004486">
    <property type="protein sequence ID" value="CAE6490200.1"/>
    <property type="molecule type" value="Genomic_DNA"/>
</dbReference>
<accession>A0A8H3CP56</accession>
<dbReference type="AlphaFoldDB" id="A0A8H3CP56"/>